<name>A0A3E1F1F6_9FLAO</name>
<evidence type="ECO:0000313" key="1">
    <source>
        <dbReference type="EMBL" id="RFC55662.1"/>
    </source>
</evidence>
<protein>
    <recommendedName>
        <fullName evidence="3">Outer membrane protein beta-barrel domain-containing protein</fullName>
    </recommendedName>
</protein>
<organism evidence="1 2">
    <name type="scientific">Brumimicrobium aurantiacum</name>
    <dbReference type="NCBI Taxonomy" id="1737063"/>
    <lineage>
        <taxon>Bacteria</taxon>
        <taxon>Pseudomonadati</taxon>
        <taxon>Bacteroidota</taxon>
        <taxon>Flavobacteriia</taxon>
        <taxon>Flavobacteriales</taxon>
        <taxon>Crocinitomicaceae</taxon>
        <taxon>Brumimicrobium</taxon>
    </lineage>
</organism>
<dbReference type="Proteomes" id="UP000257127">
    <property type="component" value="Unassembled WGS sequence"/>
</dbReference>
<reference evidence="1 2" key="1">
    <citation type="submission" date="2018-08" db="EMBL/GenBank/DDBJ databases">
        <title>The draft genome squence of Brumimicrobium sp. N62.</title>
        <authorList>
            <person name="Du Z.-J."/>
            <person name="Luo H.-R."/>
        </authorList>
    </citation>
    <scope>NUCLEOTIDE SEQUENCE [LARGE SCALE GENOMIC DNA]</scope>
    <source>
        <strain evidence="1 2">N62</strain>
    </source>
</reference>
<accession>A0A3E1F1F6</accession>
<evidence type="ECO:0000313" key="2">
    <source>
        <dbReference type="Proteomes" id="UP000257127"/>
    </source>
</evidence>
<dbReference type="EMBL" id="QURB01000001">
    <property type="protein sequence ID" value="RFC55662.1"/>
    <property type="molecule type" value="Genomic_DNA"/>
</dbReference>
<proteinExistence type="predicted"/>
<dbReference type="RefSeq" id="WP_116879497.1">
    <property type="nucleotide sequence ID" value="NZ_QURB01000001.1"/>
</dbReference>
<dbReference type="OrthoDB" id="1467740at2"/>
<dbReference type="AlphaFoldDB" id="A0A3E1F1F6"/>
<evidence type="ECO:0008006" key="3">
    <source>
        <dbReference type="Google" id="ProtNLM"/>
    </source>
</evidence>
<gene>
    <name evidence="1" type="ORF">DXU93_01640</name>
</gene>
<keyword evidence="2" id="KW-1185">Reference proteome</keyword>
<sequence length="251" mass="29088">MRLLKTFILILTLGAIIAPSVSYGQQKNIDSTEVKKNRILVQMGLFHYFFDNAPILNVNHREFNGEPRTGLFNQLLISSYGLQYDRKINRKNSLSFEVIMFWNLYWGNKETFPVSGPYHPPTNTKARVSRRAFTTVTINYSRILKLSKLFNFVYGGGVNYRRGSEAIIVSKNSFEDLLEGTFKNDFGLNTFVGINYTPLKWLTLYTKLDFMGLVYLHDKEGIETLKNYDNVPDYFPSRFDLSLRFGIGFNF</sequence>
<comment type="caution">
    <text evidence="1">The sequence shown here is derived from an EMBL/GenBank/DDBJ whole genome shotgun (WGS) entry which is preliminary data.</text>
</comment>